<sequence length="214" mass="21432">MTKPTAARRRRLVLPVVLAGSVASLILALGLSPTVAAFTASIQNTVNSAATGVLSMQESNADGTVRCNSTDGGSISTNSATCSTINKYGGSTTMVPGQTVTTNISITNTGTVAAKTFSLTPGACSQAANGTVNGSATDLCTKMTLVITSGSSTIYSGPLSGFTAPVDVLAKTTTTSLAAGSTLPFSFAVTLPAGADNTYQGLKASQVLTWTFNS</sequence>
<dbReference type="AlphaFoldDB" id="A0A1G6IYD5"/>
<evidence type="ECO:0000313" key="2">
    <source>
        <dbReference type="Proteomes" id="UP000183203"/>
    </source>
</evidence>
<dbReference type="STRING" id="993073.AS029_07000"/>
<dbReference type="RefSeq" id="WP_058231867.1">
    <property type="nucleotide sequence ID" value="NZ_FMYG01000003.1"/>
</dbReference>
<organism evidence="1 2">
    <name type="scientific">Microbacterium enclense</name>
    <dbReference type="NCBI Taxonomy" id="993073"/>
    <lineage>
        <taxon>Bacteria</taxon>
        <taxon>Bacillati</taxon>
        <taxon>Actinomycetota</taxon>
        <taxon>Actinomycetes</taxon>
        <taxon>Micrococcales</taxon>
        <taxon>Microbacteriaceae</taxon>
        <taxon>Microbacterium</taxon>
    </lineage>
</organism>
<protein>
    <submittedName>
        <fullName evidence="1">Uncharacterized protein</fullName>
    </submittedName>
</protein>
<accession>A0A1G6IYD5</accession>
<name>A0A1G6IYD5_9MICO</name>
<dbReference type="OrthoDB" id="3689497at2"/>
<dbReference type="Proteomes" id="UP000183203">
    <property type="component" value="Unassembled WGS sequence"/>
</dbReference>
<gene>
    <name evidence="1" type="ORF">SAMN05216418_1655</name>
</gene>
<evidence type="ECO:0000313" key="1">
    <source>
        <dbReference type="EMBL" id="SDC11430.1"/>
    </source>
</evidence>
<proteinExistence type="predicted"/>
<reference evidence="1 2" key="1">
    <citation type="submission" date="2016-09" db="EMBL/GenBank/DDBJ databases">
        <authorList>
            <person name="Capua I."/>
            <person name="De Benedictis P."/>
            <person name="Joannis T."/>
            <person name="Lombin L.H."/>
            <person name="Cattoli G."/>
        </authorList>
    </citation>
    <scope>NUCLEOTIDE SEQUENCE [LARGE SCALE GENOMIC DNA]</scope>
    <source>
        <strain evidence="1 2">NIO-1002</strain>
    </source>
</reference>
<dbReference type="EMBL" id="FMYG01000003">
    <property type="protein sequence ID" value="SDC11430.1"/>
    <property type="molecule type" value="Genomic_DNA"/>
</dbReference>